<dbReference type="GO" id="GO:1901982">
    <property type="term" value="F:maltose binding"/>
    <property type="evidence" value="ECO:0007669"/>
    <property type="project" value="TreeGrafter"/>
</dbReference>
<dbReference type="Gene3D" id="3.40.190.10">
    <property type="entry name" value="Periplasmic binding protein-like II"/>
    <property type="match status" value="1"/>
</dbReference>
<reference evidence="6 7" key="1">
    <citation type="submission" date="2017-05" db="EMBL/GenBank/DDBJ databases">
        <title>Genome Analysis of Maritalea myrionectae HL2708#5.</title>
        <authorList>
            <consortium name="Cotde Inc.-PKNU"/>
            <person name="Jang D."/>
            <person name="Oh H.-M."/>
        </authorList>
    </citation>
    <scope>NUCLEOTIDE SEQUENCE [LARGE SCALE GENOMIC DNA]</scope>
    <source>
        <strain evidence="6 7">HL2708#5</strain>
    </source>
</reference>
<gene>
    <name evidence="6" type="ORF">MXMO3_00952</name>
</gene>
<evidence type="ECO:0000256" key="1">
    <source>
        <dbReference type="ARBA" id="ARBA00008520"/>
    </source>
</evidence>
<evidence type="ECO:0000256" key="4">
    <source>
        <dbReference type="ARBA" id="ARBA00022764"/>
    </source>
</evidence>
<sequence length="409" mass="45320">MKHLKKLAVASVLSVAALSGTALGEETLRFATWDSDESLEIQKEIARRFEAENPGVKVQVEPYADGYDQKLIASFGAGNPPDVMYMWNYPKYYTSLMPLDDFMARDADAMNLDDIPPGLINTTRIAGDAYGMPAGFTTHVVFYNKDMFEAAGVEMPSENWTWAELREKAAKFRDEENKVYGFAVEAKPDPFDYEQFFWSNGTRFIAKDGSAVDGYMNSPEAVEVLTMFADMAANEEAVVLGIGDNSSGSALFKGEKLAMYQSAMWSKGGFDEAGINYGVAKLPSFGDKPVHSSIGASAMSMAKDTKNPDLAWEFIKFFSSAEAVKLRTNDLPIRTSVAEEMEMTTDPIFKPFFDMLAVSDSESNAFLKHENWGKIQANLERAIEATMIEKGNAKKHLDDAVARSQRHLN</sequence>
<dbReference type="EMBL" id="CP021330">
    <property type="protein sequence ID" value="AVX03483.1"/>
    <property type="molecule type" value="Genomic_DNA"/>
</dbReference>
<feature type="signal peptide" evidence="5">
    <location>
        <begin position="1"/>
        <end position="24"/>
    </location>
</feature>
<dbReference type="SUPFAM" id="SSF53850">
    <property type="entry name" value="Periplasmic binding protein-like II"/>
    <property type="match status" value="1"/>
</dbReference>
<evidence type="ECO:0000256" key="2">
    <source>
        <dbReference type="ARBA" id="ARBA00022448"/>
    </source>
</evidence>
<organism evidence="6 7">
    <name type="scientific">Maritalea myrionectae</name>
    <dbReference type="NCBI Taxonomy" id="454601"/>
    <lineage>
        <taxon>Bacteria</taxon>
        <taxon>Pseudomonadati</taxon>
        <taxon>Pseudomonadota</taxon>
        <taxon>Alphaproteobacteria</taxon>
        <taxon>Hyphomicrobiales</taxon>
        <taxon>Devosiaceae</taxon>
        <taxon>Maritalea</taxon>
    </lineage>
</organism>
<dbReference type="RefSeq" id="WP_117395118.1">
    <property type="nucleotide sequence ID" value="NZ_CP021330.1"/>
</dbReference>
<comment type="similarity">
    <text evidence="1">Belongs to the bacterial solute-binding protein 1 family.</text>
</comment>
<protein>
    <submittedName>
        <fullName evidence="6">Putative binding protein</fullName>
    </submittedName>
</protein>
<dbReference type="GO" id="GO:0042956">
    <property type="term" value="P:maltodextrin transmembrane transport"/>
    <property type="evidence" value="ECO:0007669"/>
    <property type="project" value="TreeGrafter"/>
</dbReference>
<feature type="chain" id="PRO_5015319577" evidence="5">
    <location>
        <begin position="25"/>
        <end position="409"/>
    </location>
</feature>
<dbReference type="STRING" id="1122213.GCA_000423365_01844"/>
<accession>A0A2R4MBY1</accession>
<dbReference type="Pfam" id="PF01547">
    <property type="entry name" value="SBP_bac_1"/>
    <property type="match status" value="1"/>
</dbReference>
<dbReference type="PANTHER" id="PTHR30061:SF50">
    <property type="entry name" value="MALTOSE_MALTODEXTRIN-BINDING PERIPLASMIC PROTEIN"/>
    <property type="match status" value="1"/>
</dbReference>
<name>A0A2R4MBY1_9HYPH</name>
<dbReference type="AlphaFoldDB" id="A0A2R4MBY1"/>
<evidence type="ECO:0000256" key="5">
    <source>
        <dbReference type="SAM" id="SignalP"/>
    </source>
</evidence>
<keyword evidence="4" id="KW-0574">Periplasm</keyword>
<evidence type="ECO:0000313" key="6">
    <source>
        <dbReference type="EMBL" id="AVX03483.1"/>
    </source>
</evidence>
<dbReference type="CDD" id="cd13585">
    <property type="entry name" value="PBP2_TMBP_like"/>
    <property type="match status" value="1"/>
</dbReference>
<keyword evidence="7" id="KW-1185">Reference proteome</keyword>
<evidence type="ECO:0000313" key="7">
    <source>
        <dbReference type="Proteomes" id="UP000258927"/>
    </source>
</evidence>
<proteinExistence type="inferred from homology"/>
<dbReference type="GO" id="GO:0015768">
    <property type="term" value="P:maltose transport"/>
    <property type="evidence" value="ECO:0007669"/>
    <property type="project" value="TreeGrafter"/>
</dbReference>
<dbReference type="KEGG" id="mmyr:MXMO3_00952"/>
<evidence type="ECO:0000256" key="3">
    <source>
        <dbReference type="ARBA" id="ARBA00022729"/>
    </source>
</evidence>
<dbReference type="InterPro" id="IPR006059">
    <property type="entry name" value="SBP"/>
</dbReference>
<keyword evidence="2" id="KW-0813">Transport</keyword>
<dbReference type="Proteomes" id="UP000258927">
    <property type="component" value="Chromosome"/>
</dbReference>
<dbReference type="PANTHER" id="PTHR30061">
    <property type="entry name" value="MALTOSE-BINDING PERIPLASMIC PROTEIN"/>
    <property type="match status" value="1"/>
</dbReference>
<keyword evidence="3 5" id="KW-0732">Signal</keyword>
<dbReference type="GO" id="GO:0055052">
    <property type="term" value="C:ATP-binding cassette (ABC) transporter complex, substrate-binding subunit-containing"/>
    <property type="evidence" value="ECO:0007669"/>
    <property type="project" value="TreeGrafter"/>
</dbReference>